<evidence type="ECO:0000313" key="3">
    <source>
        <dbReference type="EMBL" id="EAR90994.3"/>
    </source>
</evidence>
<dbReference type="Pfam" id="PF01979">
    <property type="entry name" value="Amidohydro_1"/>
    <property type="match status" value="1"/>
</dbReference>
<feature type="compositionally biased region" description="Acidic residues" evidence="1">
    <location>
        <begin position="401"/>
        <end position="411"/>
    </location>
</feature>
<dbReference type="InterPro" id="IPR011059">
    <property type="entry name" value="Metal-dep_hydrolase_composite"/>
</dbReference>
<dbReference type="InterPro" id="IPR032466">
    <property type="entry name" value="Metal_Hydrolase"/>
</dbReference>
<dbReference type="KEGG" id="tet:TTHERM_00146000"/>
<dbReference type="InterPro" id="IPR006680">
    <property type="entry name" value="Amidohydro-rel"/>
</dbReference>
<organism evidence="3 4">
    <name type="scientific">Tetrahymena thermophila (strain SB210)</name>
    <dbReference type="NCBI Taxonomy" id="312017"/>
    <lineage>
        <taxon>Eukaryota</taxon>
        <taxon>Sar</taxon>
        <taxon>Alveolata</taxon>
        <taxon>Ciliophora</taxon>
        <taxon>Intramacronucleata</taxon>
        <taxon>Oligohymenophorea</taxon>
        <taxon>Hymenostomatida</taxon>
        <taxon>Tetrahymenina</taxon>
        <taxon>Tetrahymenidae</taxon>
        <taxon>Tetrahymena</taxon>
    </lineage>
</organism>
<feature type="region of interest" description="Disordered" evidence="1">
    <location>
        <begin position="322"/>
        <end position="364"/>
    </location>
</feature>
<dbReference type="RefSeq" id="XP_001011239.3">
    <property type="nucleotide sequence ID" value="XM_001011239.3"/>
</dbReference>
<dbReference type="GO" id="GO:0006145">
    <property type="term" value="P:purine nucleobase catabolic process"/>
    <property type="evidence" value="ECO:0007669"/>
    <property type="project" value="TreeGrafter"/>
</dbReference>
<protein>
    <submittedName>
        <fullName evidence="3">Amidohydrolase family protein</fullName>
    </submittedName>
</protein>
<dbReference type="GO" id="GO:0004038">
    <property type="term" value="F:allantoinase activity"/>
    <property type="evidence" value="ECO:0007669"/>
    <property type="project" value="TreeGrafter"/>
</dbReference>
<keyword evidence="4" id="KW-1185">Reference proteome</keyword>
<feature type="domain" description="Amidohydrolase-related" evidence="2">
    <location>
        <begin position="1083"/>
        <end position="1159"/>
    </location>
</feature>
<dbReference type="Proteomes" id="UP000009168">
    <property type="component" value="Unassembled WGS sequence"/>
</dbReference>
<dbReference type="PANTHER" id="PTHR43668:SF2">
    <property type="entry name" value="ALLANTOINASE"/>
    <property type="match status" value="1"/>
</dbReference>
<gene>
    <name evidence="3" type="ORF">TTHERM_00146000</name>
</gene>
<feature type="compositionally biased region" description="Basic and acidic residues" evidence="1">
    <location>
        <begin position="567"/>
        <end position="583"/>
    </location>
</feature>
<evidence type="ECO:0000313" key="4">
    <source>
        <dbReference type="Proteomes" id="UP000009168"/>
    </source>
</evidence>
<dbReference type="GeneID" id="7839551"/>
<dbReference type="STRING" id="312017.I7MI88"/>
<evidence type="ECO:0000259" key="2">
    <source>
        <dbReference type="Pfam" id="PF01979"/>
    </source>
</evidence>
<dbReference type="InterPro" id="IPR050138">
    <property type="entry name" value="DHOase/Allantoinase_Hydrolase"/>
</dbReference>
<dbReference type="PANTHER" id="PTHR43668">
    <property type="entry name" value="ALLANTOINASE"/>
    <property type="match status" value="1"/>
</dbReference>
<reference evidence="4" key="1">
    <citation type="journal article" date="2006" name="PLoS Biol.">
        <title>Macronuclear genome sequence of the ciliate Tetrahymena thermophila, a model eukaryote.</title>
        <authorList>
            <person name="Eisen J.A."/>
            <person name="Coyne R.S."/>
            <person name="Wu M."/>
            <person name="Wu D."/>
            <person name="Thiagarajan M."/>
            <person name="Wortman J.R."/>
            <person name="Badger J.H."/>
            <person name="Ren Q."/>
            <person name="Amedeo P."/>
            <person name="Jones K.M."/>
            <person name="Tallon L.J."/>
            <person name="Delcher A.L."/>
            <person name="Salzberg S.L."/>
            <person name="Silva J.C."/>
            <person name="Haas B.J."/>
            <person name="Majoros W.H."/>
            <person name="Farzad M."/>
            <person name="Carlton J.M."/>
            <person name="Smith R.K. Jr."/>
            <person name="Garg J."/>
            <person name="Pearlman R.E."/>
            <person name="Karrer K.M."/>
            <person name="Sun L."/>
            <person name="Manning G."/>
            <person name="Elde N.C."/>
            <person name="Turkewitz A.P."/>
            <person name="Asai D.J."/>
            <person name="Wilkes D.E."/>
            <person name="Wang Y."/>
            <person name="Cai H."/>
            <person name="Collins K."/>
            <person name="Stewart B.A."/>
            <person name="Lee S.R."/>
            <person name="Wilamowska K."/>
            <person name="Weinberg Z."/>
            <person name="Ruzzo W.L."/>
            <person name="Wloga D."/>
            <person name="Gaertig J."/>
            <person name="Frankel J."/>
            <person name="Tsao C.-C."/>
            <person name="Gorovsky M.A."/>
            <person name="Keeling P.J."/>
            <person name="Waller R.F."/>
            <person name="Patron N.J."/>
            <person name="Cherry J.M."/>
            <person name="Stover N.A."/>
            <person name="Krieger C.J."/>
            <person name="del Toro C."/>
            <person name="Ryder H.F."/>
            <person name="Williamson S.C."/>
            <person name="Barbeau R.A."/>
            <person name="Hamilton E.P."/>
            <person name="Orias E."/>
        </authorList>
    </citation>
    <scope>NUCLEOTIDE SEQUENCE [LARGE SCALE GENOMIC DNA]</scope>
    <source>
        <strain evidence="4">SB210</strain>
    </source>
</reference>
<dbReference type="InParanoid" id="I7MI88"/>
<dbReference type="OrthoDB" id="292450at2759"/>
<feature type="compositionally biased region" description="Basic and acidic residues" evidence="1">
    <location>
        <begin position="486"/>
        <end position="502"/>
    </location>
</feature>
<feature type="region of interest" description="Disordered" evidence="1">
    <location>
        <begin position="395"/>
        <end position="502"/>
    </location>
</feature>
<feature type="region of interest" description="Disordered" evidence="1">
    <location>
        <begin position="567"/>
        <end position="602"/>
    </location>
</feature>
<dbReference type="GO" id="GO:0005737">
    <property type="term" value="C:cytoplasm"/>
    <property type="evidence" value="ECO:0007669"/>
    <property type="project" value="TreeGrafter"/>
</dbReference>
<dbReference type="eggNOG" id="KOG2584">
    <property type="taxonomic scope" value="Eukaryota"/>
</dbReference>
<feature type="compositionally biased region" description="Polar residues" evidence="1">
    <location>
        <begin position="348"/>
        <end position="363"/>
    </location>
</feature>
<dbReference type="EMBL" id="GG662793">
    <property type="protein sequence ID" value="EAR90994.3"/>
    <property type="molecule type" value="Genomic_DNA"/>
</dbReference>
<dbReference type="AlphaFoldDB" id="I7MI88"/>
<feature type="region of interest" description="Disordered" evidence="1">
    <location>
        <begin position="264"/>
        <end position="287"/>
    </location>
</feature>
<dbReference type="SUPFAM" id="SSF51556">
    <property type="entry name" value="Metallo-dependent hydrolases"/>
    <property type="match status" value="2"/>
</dbReference>
<accession>I7MI88</accession>
<feature type="compositionally biased region" description="Polar residues" evidence="1">
    <location>
        <begin position="447"/>
        <end position="456"/>
    </location>
</feature>
<evidence type="ECO:0000256" key="1">
    <source>
        <dbReference type="SAM" id="MobiDB-lite"/>
    </source>
</evidence>
<dbReference type="Gene3D" id="3.20.20.140">
    <property type="entry name" value="Metal-dependent hydrolases"/>
    <property type="match status" value="2"/>
</dbReference>
<name>I7MI88_TETTS</name>
<proteinExistence type="predicted"/>
<feature type="compositionally biased region" description="Low complexity" evidence="1">
    <location>
        <begin position="462"/>
        <end position="474"/>
    </location>
</feature>
<dbReference type="SUPFAM" id="SSF51338">
    <property type="entry name" value="Composite domain of metallo-dependent hydrolases"/>
    <property type="match status" value="1"/>
</dbReference>
<sequence length="1184" mass="136206">MSQKYDGKEEQNITTAKKYCIRSKNVWIQEKSDFLDAYIFVDGEITAEVLCTNQQQRQIEELLKTFPLHQDYGDLYIFPGLIDLNVSLHIGTDWEEIEQTTELYLKGGVTTIACQPLLTNEIYLKDELVSIRNRKQRILNKSNTDYCFFANLYPENISELEHIYQEPGVAGFKIYLTSPFQNGAGWVETKRDMDFVLNKLNQFRQKLETQDISPTLIENQCQKQFQCNHKNLLVTFHSIKSGEKELTITSPLRQRKIEERCDRTTQIKRTQGDSILGETQKGKKKQEINYEDDQFDSLTMGQISECINDNILNFQNQVQNSDEELSAQDLHPENNKSLYENPFKENENNQANLNGDQPHYSSHSNREKLIKMYGKASINSTENLQIQLLSRAERKTYNNQDESDEDDEEYLSSDSKLSEEQEQSSSGKDDSSSQNGNNNLKIHQLDETCSPTQENQAKLEKSTSFCSPISSPSSQRYDTMSPKSELCQKESRKESHESSDEIKFQDQIPFPAQNQNTYSYDIEPTNNIDSIKNTCKVIKMQKVQQDDCNISYHKDEDKAGSLHQIDENAESARDSNSENEHENSFNQNQTYKQVHKKSYNDYSERSGSGCSSYILAYKTKSLINSKRSSHDITYINQNQNSEGPQIKLIRDMKRGSCEKDSHTFINDNTHTLKKSNFRAYNNEVQSMVEINKSENSSPSLNARSSKLFEKRKSRTLTVQIDLKLNQDNNNLGKSQNNNEDESDQNMHEHIICLKSSGQIGDDQTSCQSFRDNNNHEFGGFLTQQNNRYNIPHCNSSIFLAKIHQEKEDWNENQIFNNGFKEEYSTRKQSSDSGSNHSIGNHLLNQSVSSLTGTNFNSQTIVLKQNNDNSKLCECYNQNCKCLHNNQIQKSSKFNQDYLTFLAFRPPYWEYFGIQLIRDSLEKNLISSKVKLNVVFANIGNSNSMYRITVLKQDLEKKNKNIHLFSETTGAYLFFSSNNIHNGSTIFKCEPPIGGKENKEFLINASKLNMVDTVSSYHFPVEYKFKCIEDGDFRKAFSGICTAGFTLQATWTALYQSYKNIRNKSLSKNKDEEGELKKLKALLNYLVNMLSAKPAKILSIHNMKGSIQKGKYADFVIWDPFSDCQRIKIPPSYRFKSVHIFDKRKVYGHVQATILRGNIVYDNQNSSSQIFLKSQGKLITKCGVK</sequence>